<dbReference type="EMBL" id="RQGD01000020">
    <property type="protein sequence ID" value="TGL61193.1"/>
    <property type="molecule type" value="Genomic_DNA"/>
</dbReference>
<comment type="similarity">
    <text evidence="1">Belongs to the membrane fusion protein (MFP) (TC 8.A.1) family.</text>
</comment>
<feature type="domain" description="CusB-like beta-barrel" evidence="4">
    <location>
        <begin position="349"/>
        <end position="420"/>
    </location>
</feature>
<keyword evidence="2" id="KW-1133">Transmembrane helix</keyword>
<dbReference type="RefSeq" id="WP_135622835.1">
    <property type="nucleotide sequence ID" value="NZ_RQGD01000020.1"/>
</dbReference>
<organism evidence="6 7">
    <name type="scientific">Leptospira ognonensis</name>
    <dbReference type="NCBI Taxonomy" id="2484945"/>
    <lineage>
        <taxon>Bacteria</taxon>
        <taxon>Pseudomonadati</taxon>
        <taxon>Spirochaetota</taxon>
        <taxon>Spirochaetia</taxon>
        <taxon>Leptospirales</taxon>
        <taxon>Leptospiraceae</taxon>
        <taxon>Leptospira</taxon>
    </lineage>
</organism>
<dbReference type="PANTHER" id="PTHR30469">
    <property type="entry name" value="MULTIDRUG RESISTANCE PROTEIN MDTA"/>
    <property type="match status" value="1"/>
</dbReference>
<name>A0A4R9K4U7_9LEPT</name>
<evidence type="ECO:0000313" key="7">
    <source>
        <dbReference type="Proteomes" id="UP000297693"/>
    </source>
</evidence>
<evidence type="ECO:0000259" key="3">
    <source>
        <dbReference type="Pfam" id="PF25917"/>
    </source>
</evidence>
<dbReference type="Pfam" id="PF25989">
    <property type="entry name" value="YknX_C"/>
    <property type="match status" value="1"/>
</dbReference>
<dbReference type="OrthoDB" id="325180at2"/>
<evidence type="ECO:0000259" key="4">
    <source>
        <dbReference type="Pfam" id="PF25954"/>
    </source>
</evidence>
<evidence type="ECO:0000259" key="5">
    <source>
        <dbReference type="Pfam" id="PF25989"/>
    </source>
</evidence>
<dbReference type="Pfam" id="PF25917">
    <property type="entry name" value="BSH_RND"/>
    <property type="match status" value="1"/>
</dbReference>
<dbReference type="Gene3D" id="2.40.50.100">
    <property type="match status" value="1"/>
</dbReference>
<dbReference type="FunFam" id="2.40.30.170:FF:000010">
    <property type="entry name" value="Efflux RND transporter periplasmic adaptor subunit"/>
    <property type="match status" value="1"/>
</dbReference>
<comment type="caution">
    <text evidence="6">The sequence shown here is derived from an EMBL/GenBank/DDBJ whole genome shotgun (WGS) entry which is preliminary data.</text>
</comment>
<dbReference type="Pfam" id="PF25954">
    <property type="entry name" value="Beta-barrel_RND_2"/>
    <property type="match status" value="1"/>
</dbReference>
<dbReference type="InterPro" id="IPR006143">
    <property type="entry name" value="RND_pump_MFP"/>
</dbReference>
<accession>A0A4R9K4U7</accession>
<sequence>MIREKFIFLTKIPFVSKLVVSTLIYLGITILYTNLTWSGLRAKLPFFNRIFYSKHLSISSYYDNLTKNKDEASSQIGAEGLSVQTQTIKEESITPIMSYSAVLEPLERVEVHSKVSGRIETIYVKEGERIKKGSPLVKLDSLTFELDLAKQKASHDSAKALYQLSKDKYEIARKNLEIKLGEADKRNAVYNKTNEEYLRLMEIVRKKEILFNEGVIALEEYENLKLELHAREVAANNARRDLDMILVGIRDEDITDAGYALPNLKKEKIELLKTLSTRLEHSEMEVAATNLKASEVNLRTTEMLIKEAVLYSPIDGLIARIHRTTGELINAGGGQQPIITVISSQGLYVSFAVNEGDLGKIKQGQIANISVDSLPDKNYKGVLKKINPLVDQKSHTVDAKLELSGKQVDLKPGMFVRADVKIGEIQNVIFIPLSAIASLEEEEGDIYVMKDRKAIKQRVKFGEKREDRIQIKQGLSEGEVVILSPLSRLYDGITVVPKFQ</sequence>
<feature type="domain" description="YknX-like C-terminal permuted SH3-like" evidence="5">
    <location>
        <begin position="430"/>
        <end position="495"/>
    </location>
</feature>
<dbReference type="GO" id="GO:1990281">
    <property type="term" value="C:efflux pump complex"/>
    <property type="evidence" value="ECO:0007669"/>
    <property type="project" value="TreeGrafter"/>
</dbReference>
<proteinExistence type="inferred from homology"/>
<evidence type="ECO:0000256" key="1">
    <source>
        <dbReference type="ARBA" id="ARBA00009477"/>
    </source>
</evidence>
<dbReference type="PRINTS" id="PR01490">
    <property type="entry name" value="RTXTOXIND"/>
</dbReference>
<keyword evidence="2" id="KW-0472">Membrane</keyword>
<evidence type="ECO:0000256" key="2">
    <source>
        <dbReference type="SAM" id="Phobius"/>
    </source>
</evidence>
<dbReference type="SUPFAM" id="SSF111369">
    <property type="entry name" value="HlyD-like secretion proteins"/>
    <property type="match status" value="2"/>
</dbReference>
<keyword evidence="7" id="KW-1185">Reference proteome</keyword>
<reference evidence="6" key="1">
    <citation type="journal article" date="2019" name="PLoS Negl. Trop. Dis.">
        <title>Revisiting the worldwide diversity of Leptospira species in the environment.</title>
        <authorList>
            <person name="Vincent A.T."/>
            <person name="Schiettekatte O."/>
            <person name="Bourhy P."/>
            <person name="Veyrier F.J."/>
            <person name="Picardeau M."/>
        </authorList>
    </citation>
    <scope>NUCLEOTIDE SEQUENCE [LARGE SCALE GENOMIC DNA]</scope>
    <source>
        <strain evidence="6">201702476</strain>
    </source>
</reference>
<dbReference type="AlphaFoldDB" id="A0A4R9K4U7"/>
<dbReference type="InterPro" id="IPR058792">
    <property type="entry name" value="Beta-barrel_RND_2"/>
</dbReference>
<dbReference type="InterPro" id="IPR058625">
    <property type="entry name" value="MdtA-like_BSH"/>
</dbReference>
<dbReference type="NCBIfam" id="TIGR01730">
    <property type="entry name" value="RND_mfp"/>
    <property type="match status" value="1"/>
</dbReference>
<dbReference type="Gene3D" id="2.40.420.20">
    <property type="match status" value="1"/>
</dbReference>
<gene>
    <name evidence="6" type="ORF">EHQ58_05275</name>
</gene>
<dbReference type="Gene3D" id="2.40.30.170">
    <property type="match status" value="1"/>
</dbReference>
<dbReference type="Gene3D" id="1.10.287.470">
    <property type="entry name" value="Helix hairpin bin"/>
    <property type="match status" value="1"/>
</dbReference>
<feature type="transmembrane region" description="Helical" evidence="2">
    <location>
        <begin position="12"/>
        <end position="32"/>
    </location>
</feature>
<dbReference type="Proteomes" id="UP000297693">
    <property type="component" value="Unassembled WGS sequence"/>
</dbReference>
<protein>
    <submittedName>
        <fullName evidence="6">Efflux RND transporter periplasmic adaptor subunit</fullName>
    </submittedName>
</protein>
<keyword evidence="2" id="KW-0812">Transmembrane</keyword>
<dbReference type="GO" id="GO:0015562">
    <property type="term" value="F:efflux transmembrane transporter activity"/>
    <property type="evidence" value="ECO:0007669"/>
    <property type="project" value="TreeGrafter"/>
</dbReference>
<feature type="domain" description="Multidrug resistance protein MdtA-like barrel-sandwich hybrid" evidence="3">
    <location>
        <begin position="108"/>
        <end position="340"/>
    </location>
</feature>
<dbReference type="InterPro" id="IPR058637">
    <property type="entry name" value="YknX-like_C"/>
</dbReference>
<evidence type="ECO:0000313" key="6">
    <source>
        <dbReference type="EMBL" id="TGL61193.1"/>
    </source>
</evidence>